<organism evidence="1 2">
    <name type="scientific">Desulfonema magnum</name>
    <dbReference type="NCBI Taxonomy" id="45655"/>
    <lineage>
        <taxon>Bacteria</taxon>
        <taxon>Pseudomonadati</taxon>
        <taxon>Thermodesulfobacteriota</taxon>
        <taxon>Desulfobacteria</taxon>
        <taxon>Desulfobacterales</taxon>
        <taxon>Desulfococcaceae</taxon>
        <taxon>Desulfonema</taxon>
    </lineage>
</organism>
<name>A0A975C1F2_9BACT</name>
<gene>
    <name evidence="1" type="ORF">dnm_100640</name>
</gene>
<keyword evidence="2" id="KW-1185">Reference proteome</keyword>
<evidence type="ECO:0000313" key="1">
    <source>
        <dbReference type="EMBL" id="QTA93954.1"/>
    </source>
</evidence>
<dbReference type="EMBL" id="CP061800">
    <property type="protein sequence ID" value="QTA93954.1"/>
    <property type="molecule type" value="Genomic_DNA"/>
</dbReference>
<evidence type="ECO:0000313" key="2">
    <source>
        <dbReference type="Proteomes" id="UP000663722"/>
    </source>
</evidence>
<sequence length="39" mass="4491">MTANLCLCDISGIIISCFNQVSIQLFFIKFEAREYDSKE</sequence>
<protein>
    <submittedName>
        <fullName evidence="1">Uncharacterized protein</fullName>
    </submittedName>
</protein>
<accession>A0A975C1F2</accession>
<dbReference type="KEGG" id="dmm:dnm_100640"/>
<dbReference type="Proteomes" id="UP000663722">
    <property type="component" value="Chromosome"/>
</dbReference>
<reference evidence="1" key="1">
    <citation type="journal article" date="2021" name="Microb. Physiol.">
        <title>Proteogenomic Insights into the Physiology of Marine, Sulfate-Reducing, Filamentous Desulfonema limicola and Desulfonema magnum.</title>
        <authorList>
            <person name="Schnaars V."/>
            <person name="Wohlbrand L."/>
            <person name="Scheve S."/>
            <person name="Hinrichs C."/>
            <person name="Reinhardt R."/>
            <person name="Rabus R."/>
        </authorList>
    </citation>
    <scope>NUCLEOTIDE SEQUENCE</scope>
    <source>
        <strain evidence="1">4be13</strain>
    </source>
</reference>
<proteinExistence type="predicted"/>
<dbReference type="AlphaFoldDB" id="A0A975C1F2"/>